<dbReference type="Pfam" id="PF00646">
    <property type="entry name" value="F-box"/>
    <property type="match status" value="1"/>
</dbReference>
<gene>
    <name evidence="2" type="ORF">QVD17_36253</name>
</gene>
<dbReference type="PANTHER" id="PTHR31672">
    <property type="entry name" value="BNACNNG10540D PROTEIN"/>
    <property type="match status" value="1"/>
</dbReference>
<dbReference type="AlphaFoldDB" id="A0AAD8JUF9"/>
<dbReference type="InterPro" id="IPR036047">
    <property type="entry name" value="F-box-like_dom_sf"/>
</dbReference>
<dbReference type="EMBL" id="JAUHHV010000010">
    <property type="protein sequence ID" value="KAK1409724.1"/>
    <property type="molecule type" value="Genomic_DNA"/>
</dbReference>
<feature type="domain" description="F-box" evidence="1">
    <location>
        <begin position="9"/>
        <end position="44"/>
    </location>
</feature>
<keyword evidence="3" id="KW-1185">Reference proteome</keyword>
<evidence type="ECO:0000259" key="1">
    <source>
        <dbReference type="Pfam" id="PF00646"/>
    </source>
</evidence>
<dbReference type="Proteomes" id="UP001229421">
    <property type="component" value="Unassembled WGS sequence"/>
</dbReference>
<dbReference type="PANTHER" id="PTHR31672:SF13">
    <property type="entry name" value="F-BOX PROTEIN CPR30-LIKE"/>
    <property type="match status" value="1"/>
</dbReference>
<name>A0AAD8JUF9_TARER</name>
<reference evidence="2" key="1">
    <citation type="journal article" date="2023" name="bioRxiv">
        <title>Improved chromosome-level genome assembly for marigold (Tagetes erecta).</title>
        <authorList>
            <person name="Jiang F."/>
            <person name="Yuan L."/>
            <person name="Wang S."/>
            <person name="Wang H."/>
            <person name="Xu D."/>
            <person name="Wang A."/>
            <person name="Fan W."/>
        </authorList>
    </citation>
    <scope>NUCLEOTIDE SEQUENCE</scope>
    <source>
        <strain evidence="2">WSJ</strain>
        <tissue evidence="2">Leaf</tissue>
    </source>
</reference>
<dbReference type="InterPro" id="IPR050796">
    <property type="entry name" value="SCF_F-box_component"/>
</dbReference>
<accession>A0AAD8JUF9</accession>
<dbReference type="Gene3D" id="1.20.1280.50">
    <property type="match status" value="1"/>
</dbReference>
<comment type="caution">
    <text evidence="2">The sequence shown here is derived from an EMBL/GenBank/DDBJ whole genome shotgun (WGS) entry which is preliminary data.</text>
</comment>
<evidence type="ECO:0000313" key="3">
    <source>
        <dbReference type="Proteomes" id="UP001229421"/>
    </source>
</evidence>
<evidence type="ECO:0000313" key="2">
    <source>
        <dbReference type="EMBL" id="KAK1409724.1"/>
    </source>
</evidence>
<proteinExistence type="predicted"/>
<organism evidence="2 3">
    <name type="scientific">Tagetes erecta</name>
    <name type="common">African marigold</name>
    <dbReference type="NCBI Taxonomy" id="13708"/>
    <lineage>
        <taxon>Eukaryota</taxon>
        <taxon>Viridiplantae</taxon>
        <taxon>Streptophyta</taxon>
        <taxon>Embryophyta</taxon>
        <taxon>Tracheophyta</taxon>
        <taxon>Spermatophyta</taxon>
        <taxon>Magnoliopsida</taxon>
        <taxon>eudicotyledons</taxon>
        <taxon>Gunneridae</taxon>
        <taxon>Pentapetalae</taxon>
        <taxon>asterids</taxon>
        <taxon>campanulids</taxon>
        <taxon>Asterales</taxon>
        <taxon>Asteraceae</taxon>
        <taxon>Asteroideae</taxon>
        <taxon>Heliantheae alliance</taxon>
        <taxon>Tageteae</taxon>
        <taxon>Tagetes</taxon>
    </lineage>
</organism>
<dbReference type="SUPFAM" id="SSF81383">
    <property type="entry name" value="F-box domain"/>
    <property type="match status" value="1"/>
</dbReference>
<protein>
    <recommendedName>
        <fullName evidence="1">F-box domain-containing protein</fullName>
    </recommendedName>
</protein>
<dbReference type="CDD" id="cd22157">
    <property type="entry name" value="F-box_AtFBW1-like"/>
    <property type="match status" value="1"/>
</dbReference>
<dbReference type="InterPro" id="IPR001810">
    <property type="entry name" value="F-box_dom"/>
</dbReference>
<sequence>MANVHHIGDDVICNILARLPGKPLLRFRCESKHWNRLISDPCFMKSRSRRMILSPYTRPLVVIDDNVPAEDEAHSIVRLTPYPLKLEEGTHVSVVGTLNGIVILALHDKSSLGCHLVLYSPLTRASKILEVMDPPISGRPYLNVKDLSKVKQFRGRQNCIGHVVGSLDGCLCLISNYADTINTFNVWMMKEEGVWLKACSFSFGSDHGRFYPLCILGDGKILMKGYHSDRLVIYNTSKDSYKTLKDLTTVDVSFQFHWWQGSYPGIYGDYHFRYSCPIHYVESLLSPSDIC</sequence>